<dbReference type="InterPro" id="IPR036428">
    <property type="entry name" value="PCD_sf"/>
</dbReference>
<dbReference type="PANTHER" id="PTHR12599:SF0">
    <property type="entry name" value="PTERIN-4-ALPHA-CARBINOLAMINE DEHYDRATASE"/>
    <property type="match status" value="1"/>
</dbReference>
<name>A0AAU7AZJ8_9ACTN</name>
<dbReference type="NCBIfam" id="NF002017">
    <property type="entry name" value="PRK00823.1-2"/>
    <property type="match status" value="1"/>
</dbReference>
<sequence>MADSWKTEGDALTRDREFADFAQALAYVNRVGALAEEQNHHPDILLHGWNKVRLTLSTHDAGGTVTDADHAMAAAIDDLPE</sequence>
<dbReference type="KEGG" id="parq:DSM112329_03919"/>
<evidence type="ECO:0000256" key="2">
    <source>
        <dbReference type="ARBA" id="ARBA00006472"/>
    </source>
</evidence>
<evidence type="ECO:0000313" key="6">
    <source>
        <dbReference type="EMBL" id="XAY07041.1"/>
    </source>
</evidence>
<dbReference type="GO" id="GO:0006729">
    <property type="term" value="P:tetrahydrobiopterin biosynthetic process"/>
    <property type="evidence" value="ECO:0007669"/>
    <property type="project" value="InterPro"/>
</dbReference>
<accession>A0AAU7AZJ8</accession>
<gene>
    <name evidence="6" type="ORF">DSM112329_03919</name>
</gene>
<keyword evidence="5 6" id="KW-0456">Lyase</keyword>
<dbReference type="RefSeq" id="WP_354698253.1">
    <property type="nucleotide sequence ID" value="NZ_CP114014.1"/>
</dbReference>
<protein>
    <recommendedName>
        <fullName evidence="4">Putative pterin-4-alpha-carbinolamine dehydratase</fullName>
        <ecNumber evidence="3">4.2.1.96</ecNumber>
    </recommendedName>
</protein>
<dbReference type="Pfam" id="PF01329">
    <property type="entry name" value="Pterin_4a"/>
    <property type="match status" value="1"/>
</dbReference>
<dbReference type="Gene3D" id="3.30.1360.20">
    <property type="entry name" value="Transcriptional coactivator/pterin dehydratase"/>
    <property type="match status" value="1"/>
</dbReference>
<proteinExistence type="inferred from homology"/>
<dbReference type="PANTHER" id="PTHR12599">
    <property type="entry name" value="PTERIN-4-ALPHA-CARBINOLAMINE DEHYDRATASE"/>
    <property type="match status" value="1"/>
</dbReference>
<dbReference type="GO" id="GO:0008124">
    <property type="term" value="F:4-alpha-hydroxytetrahydrobiopterin dehydratase activity"/>
    <property type="evidence" value="ECO:0007669"/>
    <property type="project" value="UniProtKB-EC"/>
</dbReference>
<dbReference type="SUPFAM" id="SSF55248">
    <property type="entry name" value="PCD-like"/>
    <property type="match status" value="1"/>
</dbReference>
<dbReference type="InterPro" id="IPR001533">
    <property type="entry name" value="Pterin_deHydtase"/>
</dbReference>
<comment type="catalytic activity">
    <reaction evidence="1">
        <text>(4aS,6R)-4a-hydroxy-L-erythro-5,6,7,8-tetrahydrobiopterin = (6R)-L-erythro-6,7-dihydrobiopterin + H2O</text>
        <dbReference type="Rhea" id="RHEA:11920"/>
        <dbReference type="ChEBI" id="CHEBI:15377"/>
        <dbReference type="ChEBI" id="CHEBI:15642"/>
        <dbReference type="ChEBI" id="CHEBI:43120"/>
        <dbReference type="EC" id="4.2.1.96"/>
    </reaction>
</comment>
<reference evidence="6" key="1">
    <citation type="submission" date="2022-12" db="EMBL/GenBank/DDBJ databases">
        <title>Paraconexibacter alkalitolerans sp. nov. and Baekduia alba sp. nov., isolated from soil and emended description of the genera Paraconexibacter (Chun et al., 2020) and Baekduia (An et al., 2020).</title>
        <authorList>
            <person name="Vieira S."/>
            <person name="Huber K.J."/>
            <person name="Geppert A."/>
            <person name="Wolf J."/>
            <person name="Neumann-Schaal M."/>
            <person name="Muesken M."/>
            <person name="Overmann J."/>
        </authorList>
    </citation>
    <scope>NUCLEOTIDE SEQUENCE</scope>
    <source>
        <strain evidence="6">AEG42_29</strain>
    </source>
</reference>
<dbReference type="EMBL" id="CP114014">
    <property type="protein sequence ID" value="XAY07041.1"/>
    <property type="molecule type" value="Genomic_DNA"/>
</dbReference>
<organism evidence="6">
    <name type="scientific">Paraconexibacter sp. AEG42_29</name>
    <dbReference type="NCBI Taxonomy" id="2997339"/>
    <lineage>
        <taxon>Bacteria</taxon>
        <taxon>Bacillati</taxon>
        <taxon>Actinomycetota</taxon>
        <taxon>Thermoleophilia</taxon>
        <taxon>Solirubrobacterales</taxon>
        <taxon>Paraconexibacteraceae</taxon>
        <taxon>Paraconexibacter</taxon>
    </lineage>
</organism>
<dbReference type="AlphaFoldDB" id="A0AAU7AZJ8"/>
<dbReference type="CDD" id="cd00488">
    <property type="entry name" value="PCD_DCoH"/>
    <property type="match status" value="1"/>
</dbReference>
<comment type="similarity">
    <text evidence="2">Belongs to the pterin-4-alpha-carbinolamine dehydratase family.</text>
</comment>
<evidence type="ECO:0000256" key="1">
    <source>
        <dbReference type="ARBA" id="ARBA00001554"/>
    </source>
</evidence>
<evidence type="ECO:0000256" key="3">
    <source>
        <dbReference type="ARBA" id="ARBA00013252"/>
    </source>
</evidence>
<evidence type="ECO:0000256" key="5">
    <source>
        <dbReference type="ARBA" id="ARBA00023239"/>
    </source>
</evidence>
<dbReference type="EC" id="4.2.1.96" evidence="3"/>
<evidence type="ECO:0000256" key="4">
    <source>
        <dbReference type="ARBA" id="ARBA00021735"/>
    </source>
</evidence>